<keyword evidence="6" id="KW-0029">Amino-acid transport</keyword>
<comment type="similarity">
    <text evidence="2">Belongs to the binding-protein-dependent transport system permease family. HisMQ subfamily.</text>
</comment>
<dbReference type="InterPro" id="IPR043429">
    <property type="entry name" value="ArtM/GltK/GlnP/TcyL/YhdX-like"/>
</dbReference>
<dbReference type="PANTHER" id="PTHR30614:SF37">
    <property type="entry name" value="AMINO-ACID ABC TRANSPORTER PERMEASE PROTEIN YHDX-RELATED"/>
    <property type="match status" value="1"/>
</dbReference>
<evidence type="ECO:0000256" key="2">
    <source>
        <dbReference type="ARBA" id="ARBA00010072"/>
    </source>
</evidence>
<organism evidence="11 12">
    <name type="scientific">Blastococcus mobilis</name>
    <dbReference type="NCBI Taxonomy" id="1938746"/>
    <lineage>
        <taxon>Bacteria</taxon>
        <taxon>Bacillati</taxon>
        <taxon>Actinomycetota</taxon>
        <taxon>Actinomycetes</taxon>
        <taxon>Geodermatophilales</taxon>
        <taxon>Geodermatophilaceae</taxon>
        <taxon>Blastococcus</taxon>
    </lineage>
</organism>
<dbReference type="Gene3D" id="1.10.3720.10">
    <property type="entry name" value="MetI-like"/>
    <property type="match status" value="1"/>
</dbReference>
<keyword evidence="4" id="KW-1003">Cell membrane</keyword>
<dbReference type="NCBIfam" id="TIGR01726">
    <property type="entry name" value="HEQRo_perm_3TM"/>
    <property type="match status" value="1"/>
</dbReference>
<keyword evidence="3 9" id="KW-0813">Transport</keyword>
<reference evidence="11 12" key="1">
    <citation type="submission" date="2017-06" db="EMBL/GenBank/DDBJ databases">
        <authorList>
            <person name="Kim H.J."/>
            <person name="Triplett B.A."/>
        </authorList>
    </citation>
    <scope>NUCLEOTIDE SEQUENCE [LARGE SCALE GENOMIC DNA]</scope>
    <source>
        <strain evidence="11 12">DSM 44272</strain>
    </source>
</reference>
<name>A0A238X6C7_9ACTN</name>
<evidence type="ECO:0000256" key="3">
    <source>
        <dbReference type="ARBA" id="ARBA00022448"/>
    </source>
</evidence>
<evidence type="ECO:0000256" key="7">
    <source>
        <dbReference type="ARBA" id="ARBA00022989"/>
    </source>
</evidence>
<dbReference type="EMBL" id="FZNO01000012">
    <property type="protein sequence ID" value="SNR54586.1"/>
    <property type="molecule type" value="Genomic_DNA"/>
</dbReference>
<dbReference type="SUPFAM" id="SSF161098">
    <property type="entry name" value="MetI-like"/>
    <property type="match status" value="1"/>
</dbReference>
<evidence type="ECO:0000259" key="10">
    <source>
        <dbReference type="PROSITE" id="PS50928"/>
    </source>
</evidence>
<keyword evidence="7 9" id="KW-1133">Transmembrane helix</keyword>
<dbReference type="InterPro" id="IPR010065">
    <property type="entry name" value="AA_ABC_transptr_permease_3TM"/>
</dbReference>
<evidence type="ECO:0000256" key="6">
    <source>
        <dbReference type="ARBA" id="ARBA00022970"/>
    </source>
</evidence>
<keyword evidence="5 9" id="KW-0812">Transmembrane</keyword>
<evidence type="ECO:0000256" key="8">
    <source>
        <dbReference type="ARBA" id="ARBA00023136"/>
    </source>
</evidence>
<evidence type="ECO:0000313" key="11">
    <source>
        <dbReference type="EMBL" id="SNR54586.1"/>
    </source>
</evidence>
<evidence type="ECO:0000313" key="12">
    <source>
        <dbReference type="Proteomes" id="UP000198403"/>
    </source>
</evidence>
<dbReference type="OrthoDB" id="3181282at2"/>
<evidence type="ECO:0000256" key="1">
    <source>
        <dbReference type="ARBA" id="ARBA00004651"/>
    </source>
</evidence>
<feature type="domain" description="ABC transmembrane type-1" evidence="10">
    <location>
        <begin position="15"/>
        <end position="200"/>
    </location>
</feature>
<dbReference type="PANTHER" id="PTHR30614">
    <property type="entry name" value="MEMBRANE COMPONENT OF AMINO ACID ABC TRANSPORTER"/>
    <property type="match status" value="1"/>
</dbReference>
<dbReference type="GO" id="GO:0022857">
    <property type="term" value="F:transmembrane transporter activity"/>
    <property type="evidence" value="ECO:0007669"/>
    <property type="project" value="InterPro"/>
</dbReference>
<dbReference type="PROSITE" id="PS50928">
    <property type="entry name" value="ABC_TM1"/>
    <property type="match status" value="1"/>
</dbReference>
<accession>A0A238X6C7</accession>
<dbReference type="RefSeq" id="WP_089336824.1">
    <property type="nucleotide sequence ID" value="NZ_FZNO01000012.1"/>
</dbReference>
<dbReference type="GO" id="GO:0043190">
    <property type="term" value="C:ATP-binding cassette (ABC) transporter complex"/>
    <property type="evidence" value="ECO:0007669"/>
    <property type="project" value="InterPro"/>
</dbReference>
<gene>
    <name evidence="11" type="ORF">SAMN06272737_1123</name>
</gene>
<keyword evidence="8 9" id="KW-0472">Membrane</keyword>
<dbReference type="AlphaFoldDB" id="A0A238X6C7"/>
<dbReference type="Proteomes" id="UP000198403">
    <property type="component" value="Unassembled WGS sequence"/>
</dbReference>
<protein>
    <submittedName>
        <fullName evidence="11">Amino acid ABC transporter membrane protein 1, PAAT family</fullName>
    </submittedName>
</protein>
<comment type="subcellular location">
    <subcellularLocation>
        <location evidence="1 9">Cell membrane</location>
        <topology evidence="1 9">Multi-pass membrane protein</topology>
    </subcellularLocation>
</comment>
<feature type="transmembrane region" description="Helical" evidence="9">
    <location>
        <begin position="85"/>
        <end position="104"/>
    </location>
</feature>
<feature type="transmembrane region" description="Helical" evidence="9">
    <location>
        <begin position="183"/>
        <end position="203"/>
    </location>
</feature>
<dbReference type="InterPro" id="IPR035906">
    <property type="entry name" value="MetI-like_sf"/>
</dbReference>
<proteinExistence type="inferred from homology"/>
<evidence type="ECO:0000256" key="4">
    <source>
        <dbReference type="ARBA" id="ARBA00022475"/>
    </source>
</evidence>
<feature type="transmembrane region" description="Helical" evidence="9">
    <location>
        <begin position="14"/>
        <end position="39"/>
    </location>
</feature>
<sequence>MSFLADNFTLLRDAFLTTLSLAVVSGVLALLLGTILAAMRVSPIPALRALATFYVEVFRNTPLTVVFFFLAFGLVYVDLQFPSRFITAVTALALYTAAFVCEAVRSGINSVPPGQAEAARALGLDFRQTLTTVVLPQAFRTVVPPLGNVWIALAKNTSIAAGFAVTDLTAVLQRLANASADQLALVFVAVVVGYLMITLPSAWGIRVLERRLAIVR</sequence>
<keyword evidence="12" id="KW-1185">Reference proteome</keyword>
<evidence type="ECO:0000256" key="5">
    <source>
        <dbReference type="ARBA" id="ARBA00022692"/>
    </source>
</evidence>
<dbReference type="CDD" id="cd06261">
    <property type="entry name" value="TM_PBP2"/>
    <property type="match status" value="1"/>
</dbReference>
<dbReference type="Pfam" id="PF00528">
    <property type="entry name" value="BPD_transp_1"/>
    <property type="match status" value="1"/>
</dbReference>
<feature type="transmembrane region" description="Helical" evidence="9">
    <location>
        <begin position="60"/>
        <end position="79"/>
    </location>
</feature>
<dbReference type="InterPro" id="IPR000515">
    <property type="entry name" value="MetI-like"/>
</dbReference>
<dbReference type="GO" id="GO:0006865">
    <property type="term" value="P:amino acid transport"/>
    <property type="evidence" value="ECO:0007669"/>
    <property type="project" value="UniProtKB-KW"/>
</dbReference>
<evidence type="ECO:0000256" key="9">
    <source>
        <dbReference type="RuleBase" id="RU363032"/>
    </source>
</evidence>